<reference evidence="1 2" key="1">
    <citation type="submission" date="2018-09" db="EMBL/GenBank/DDBJ databases">
        <authorList>
            <person name="Zhu H."/>
        </authorList>
    </citation>
    <scope>NUCLEOTIDE SEQUENCE [LARGE SCALE GENOMIC DNA]</scope>
    <source>
        <strain evidence="1 2">K1S02-61</strain>
    </source>
</reference>
<keyword evidence="2" id="KW-1185">Reference proteome</keyword>
<evidence type="ECO:0000313" key="2">
    <source>
        <dbReference type="Proteomes" id="UP000284006"/>
    </source>
</evidence>
<organism evidence="1 2">
    <name type="scientific">Massilia cavernae</name>
    <dbReference type="NCBI Taxonomy" id="2320864"/>
    <lineage>
        <taxon>Bacteria</taxon>
        <taxon>Pseudomonadati</taxon>
        <taxon>Pseudomonadota</taxon>
        <taxon>Betaproteobacteria</taxon>
        <taxon>Burkholderiales</taxon>
        <taxon>Oxalobacteraceae</taxon>
        <taxon>Telluria group</taxon>
        <taxon>Massilia</taxon>
    </lineage>
</organism>
<evidence type="ECO:0000313" key="1">
    <source>
        <dbReference type="EMBL" id="RJG11437.1"/>
    </source>
</evidence>
<dbReference type="Proteomes" id="UP000284006">
    <property type="component" value="Unassembled WGS sequence"/>
</dbReference>
<name>A0A418XG60_9BURK</name>
<accession>A0A418XG60</accession>
<protein>
    <submittedName>
        <fullName evidence="1">Uncharacterized protein</fullName>
    </submittedName>
</protein>
<dbReference type="AlphaFoldDB" id="A0A418XG60"/>
<dbReference type="EMBL" id="QYUP01000149">
    <property type="protein sequence ID" value="RJG11437.1"/>
    <property type="molecule type" value="Genomic_DNA"/>
</dbReference>
<gene>
    <name evidence="1" type="ORF">D3872_19800</name>
</gene>
<sequence length="289" mass="32228">MKTLLTSPAETPTPEAISETDFFENVPPGQAKEVTLLQVDQGGLQNAYATWGPKDLRLYCTSEQCAGYRFFQHVGECQYRKKGLTTMFATFRCRNCNNHRKQYAISVRPTTDDKVEMFKYGELPQFGPPNPSKVLSLMGAERDAYLKGRRCENQGLGVGAFAYYRRVVENQKSKIIGEILKVAEKLDAAPELIEDLRAAKQETRFTEALNRIKHGLPPILLIDGHNPLTLLHSALSEGLHATSDEACLELATSIRVVLTELVERMATAVKEEAELTSAVQRLLKVGGKR</sequence>
<proteinExistence type="predicted"/>
<dbReference type="RefSeq" id="WP_119812489.1">
    <property type="nucleotide sequence ID" value="NZ_QYUP01000149.1"/>
</dbReference>
<comment type="caution">
    <text evidence="1">The sequence shown here is derived from an EMBL/GenBank/DDBJ whole genome shotgun (WGS) entry which is preliminary data.</text>
</comment>
<dbReference type="OrthoDB" id="981660at2"/>